<accession>A0A9X2MKW7</accession>
<dbReference type="AlphaFoldDB" id="A0A9X2MKW7"/>
<dbReference type="Proteomes" id="UP001142078">
    <property type="component" value="Unassembled WGS sequence"/>
</dbReference>
<dbReference type="PANTHER" id="PTHR12526">
    <property type="entry name" value="GLYCOSYLTRANSFERASE"/>
    <property type="match status" value="1"/>
</dbReference>
<organism evidence="3 4">
    <name type="scientific">Anaerosalibacter massiliensis</name>
    <dbReference type="NCBI Taxonomy" id="1347392"/>
    <lineage>
        <taxon>Bacteria</taxon>
        <taxon>Bacillati</taxon>
        <taxon>Bacillota</taxon>
        <taxon>Tissierellia</taxon>
        <taxon>Tissierellales</taxon>
        <taxon>Sporanaerobacteraceae</taxon>
        <taxon>Anaerosalibacter</taxon>
    </lineage>
</organism>
<dbReference type="RefSeq" id="WP_257490709.1">
    <property type="nucleotide sequence ID" value="NZ_JANJZL010000016.1"/>
</dbReference>
<evidence type="ECO:0000259" key="1">
    <source>
        <dbReference type="Pfam" id="PF00534"/>
    </source>
</evidence>
<dbReference type="SUPFAM" id="SSF53756">
    <property type="entry name" value="UDP-Glycosyltransferase/glycogen phosphorylase"/>
    <property type="match status" value="1"/>
</dbReference>
<dbReference type="Pfam" id="PF13477">
    <property type="entry name" value="Glyco_trans_4_2"/>
    <property type="match status" value="1"/>
</dbReference>
<protein>
    <submittedName>
        <fullName evidence="3">Glycosyltransferase family 4 protein</fullName>
    </submittedName>
</protein>
<comment type="caution">
    <text evidence="3">The sequence shown here is derived from an EMBL/GenBank/DDBJ whole genome shotgun (WGS) entry which is preliminary data.</text>
</comment>
<feature type="domain" description="Glycosyl transferase family 1" evidence="1">
    <location>
        <begin position="195"/>
        <end position="358"/>
    </location>
</feature>
<evidence type="ECO:0000313" key="4">
    <source>
        <dbReference type="Proteomes" id="UP001142078"/>
    </source>
</evidence>
<name>A0A9X2MKW7_9FIRM</name>
<dbReference type="GO" id="GO:0016757">
    <property type="term" value="F:glycosyltransferase activity"/>
    <property type="evidence" value="ECO:0007669"/>
    <property type="project" value="InterPro"/>
</dbReference>
<sequence length="384" mass="44372">MKAKIIQLCAVDSTMGGLLRELNTQIIKEGYDFIGVCSKGKYTHGLIEEGFNIKNVQIDRSIRPMENMKTINNLTKLFKEEKPDIVHVHTPVASVLGRIAARRAKVPIIIYTAHGFYFHENMSKLKYKLFLNIEKHMARKYTDFIFTQSKEDCETALKNKFIDENRIMTIGNGVDIWQKFNPRKIDQKEIDSLYEELKINRDDKIVTFIGRLVGEKGILDLLEAFTMLNDSKIKLLVVGNAAQGERDTKTRELLKKYKKNKNIIFTGHRKDIPNILYITDIFCLPSYREGMPRSIIEAMAMESAVVATNIRGCREEVIPNETGYLVPIKSPLDIKEKILKLTRDEEKLENMKLNGRNRAELLFDENKVVRKQLDIFEALLEKKK</sequence>
<dbReference type="PANTHER" id="PTHR12526:SF638">
    <property type="entry name" value="SPORE COAT PROTEIN SA"/>
    <property type="match status" value="1"/>
</dbReference>
<dbReference type="CDD" id="cd03808">
    <property type="entry name" value="GT4_CapM-like"/>
    <property type="match status" value="1"/>
</dbReference>
<evidence type="ECO:0000313" key="3">
    <source>
        <dbReference type="EMBL" id="MCR2045371.1"/>
    </source>
</evidence>
<dbReference type="InterPro" id="IPR028098">
    <property type="entry name" value="Glyco_trans_4-like_N"/>
</dbReference>
<feature type="domain" description="Glycosyltransferase subfamily 4-like N-terminal" evidence="2">
    <location>
        <begin position="24"/>
        <end position="147"/>
    </location>
</feature>
<keyword evidence="4" id="KW-1185">Reference proteome</keyword>
<evidence type="ECO:0000259" key="2">
    <source>
        <dbReference type="Pfam" id="PF13477"/>
    </source>
</evidence>
<dbReference type="InterPro" id="IPR001296">
    <property type="entry name" value="Glyco_trans_1"/>
</dbReference>
<dbReference type="EMBL" id="JANJZL010000016">
    <property type="protein sequence ID" value="MCR2045371.1"/>
    <property type="molecule type" value="Genomic_DNA"/>
</dbReference>
<proteinExistence type="predicted"/>
<dbReference type="Pfam" id="PF00534">
    <property type="entry name" value="Glycos_transf_1"/>
    <property type="match status" value="1"/>
</dbReference>
<gene>
    <name evidence="3" type="ORF">NSA23_14805</name>
</gene>
<reference evidence="3" key="1">
    <citation type="submission" date="2022-07" db="EMBL/GenBank/DDBJ databases">
        <title>Enhanced cultured diversity of the mouse gut microbiota enables custom-made synthetic communities.</title>
        <authorList>
            <person name="Afrizal A."/>
        </authorList>
    </citation>
    <scope>NUCLEOTIDE SEQUENCE</scope>
    <source>
        <strain evidence="3">DSM 29482</strain>
    </source>
</reference>
<dbReference type="Gene3D" id="3.40.50.2000">
    <property type="entry name" value="Glycogen Phosphorylase B"/>
    <property type="match status" value="2"/>
</dbReference>